<organism evidence="1 2">
    <name type="scientific">Pseudomonas fluorescens</name>
    <dbReference type="NCBI Taxonomy" id="294"/>
    <lineage>
        <taxon>Bacteria</taxon>
        <taxon>Pseudomonadati</taxon>
        <taxon>Pseudomonadota</taxon>
        <taxon>Gammaproteobacteria</taxon>
        <taxon>Pseudomonadales</taxon>
        <taxon>Pseudomonadaceae</taxon>
        <taxon>Pseudomonas</taxon>
    </lineage>
</organism>
<dbReference type="AlphaFoldDB" id="A0A5E7A1I3"/>
<protein>
    <recommendedName>
        <fullName evidence="3">Peptidase S1 domain-containing protein</fullName>
    </recommendedName>
</protein>
<gene>
    <name evidence="1" type="ORF">PS718_00526</name>
</gene>
<dbReference type="RefSeq" id="WP_150601550.1">
    <property type="nucleotide sequence ID" value="NZ_CABVHX010000002.1"/>
</dbReference>
<dbReference type="EMBL" id="CABVHX010000002">
    <property type="protein sequence ID" value="VVN72738.1"/>
    <property type="molecule type" value="Genomic_DNA"/>
</dbReference>
<dbReference type="Proteomes" id="UP000325375">
    <property type="component" value="Unassembled WGS sequence"/>
</dbReference>
<accession>A0A5E7A1I3</accession>
<sequence>MCTGFTLAHVLNLQATKIYKPRHVAKVAKAFAVIVIYFQLGFQLMGYDEALLHNAKQIQSCIAPLIIYPSGLNVRANEWKCGGTCFFVKSETVTFLITAAHVYDEVEKCGVEFCPLLLPVNGAELVDISQWRMISKCEFIDIAVVEVPSTFHLSSIGKEALTYNASPETRVTVNEAVFFIGYPGEHRTADGSNLIARITPCMDFVTSVNDRAFFMSDDFRERQSSSFDPSVSEIRFFGGLSGSPMLVVRDGIFNLVGVFIESAFQDEGIHSPFRGAHFDFINPDGTIDELRVPH</sequence>
<dbReference type="InterPro" id="IPR009003">
    <property type="entry name" value="Peptidase_S1_PA"/>
</dbReference>
<evidence type="ECO:0000313" key="1">
    <source>
        <dbReference type="EMBL" id="VVN72738.1"/>
    </source>
</evidence>
<dbReference type="SUPFAM" id="SSF50494">
    <property type="entry name" value="Trypsin-like serine proteases"/>
    <property type="match status" value="1"/>
</dbReference>
<reference evidence="1 2" key="1">
    <citation type="submission" date="2019-09" db="EMBL/GenBank/DDBJ databases">
        <authorList>
            <person name="Chandra G."/>
            <person name="Truman W A."/>
        </authorList>
    </citation>
    <scope>NUCLEOTIDE SEQUENCE [LARGE SCALE GENOMIC DNA]</scope>
    <source>
        <strain evidence="1">PS718</strain>
    </source>
</reference>
<evidence type="ECO:0000313" key="2">
    <source>
        <dbReference type="Proteomes" id="UP000325375"/>
    </source>
</evidence>
<name>A0A5E7A1I3_PSEFL</name>
<proteinExistence type="predicted"/>
<evidence type="ECO:0008006" key="3">
    <source>
        <dbReference type="Google" id="ProtNLM"/>
    </source>
</evidence>